<dbReference type="GO" id="GO:0030056">
    <property type="term" value="C:hemidesmosome"/>
    <property type="evidence" value="ECO:0007669"/>
    <property type="project" value="TreeGrafter"/>
</dbReference>
<dbReference type="GO" id="GO:0045104">
    <property type="term" value="P:intermediate filament cytoskeleton organization"/>
    <property type="evidence" value="ECO:0007669"/>
    <property type="project" value="InterPro"/>
</dbReference>
<dbReference type="GO" id="GO:0005925">
    <property type="term" value="C:focal adhesion"/>
    <property type="evidence" value="ECO:0007669"/>
    <property type="project" value="TreeGrafter"/>
</dbReference>
<dbReference type="GO" id="GO:0005200">
    <property type="term" value="F:structural constituent of cytoskeleton"/>
    <property type="evidence" value="ECO:0007669"/>
    <property type="project" value="TreeGrafter"/>
</dbReference>
<reference evidence="2" key="1">
    <citation type="submission" date="2008-08" db="EMBL/GenBank/DDBJ databases">
        <title>Insights into the genome sequence of a free-living kinetoplastid: Bodo saltans (Kinetoplastida: Euglenozoa).</title>
        <authorList>
            <person name="Jackson A.P."/>
            <person name="Quail M.A."/>
            <person name="Berriman M."/>
        </authorList>
    </citation>
    <scope>NUCLEOTIDE SEQUENCE</scope>
    <source>
        <strain evidence="2">Lake Konstanz</strain>
    </source>
</reference>
<evidence type="ECO:0000313" key="2">
    <source>
        <dbReference type="EMBL" id="ACI16061.1"/>
    </source>
</evidence>
<organism evidence="2">
    <name type="scientific">Bodo saltans</name>
    <name type="common">Flagellated protozoan</name>
    <dbReference type="NCBI Taxonomy" id="75058"/>
    <lineage>
        <taxon>Eukaryota</taxon>
        <taxon>Discoba</taxon>
        <taxon>Euglenozoa</taxon>
        <taxon>Kinetoplastea</taxon>
        <taxon>Metakinetoplastina</taxon>
        <taxon>Eubodonida</taxon>
        <taxon>Bodonidae</taxon>
        <taxon>Bodo</taxon>
    </lineage>
</organism>
<feature type="region of interest" description="Disordered" evidence="1">
    <location>
        <begin position="1784"/>
        <end position="2168"/>
    </location>
</feature>
<sequence>MLVEEVALTQPLFDGESFRCLQMWTDATRFHFSSSAEREEDEPHITVALLLQQQKHDAGDIDGNREGRSSHPLTLVVATLAVNPTQSPRVVNHLVHPMTDAPETTTYFGFFGHQGRTFFLANGAAPNVWLAFQCGDSGKAQWACEATSVRLFEDSQLLASLATRFVELRVLHASQHGDSVRCIILCRIRRDSSTKNDDPKSDVDQRRPHLCVAHIDCSSKELTLISRSEPKPITPTSTMLDTAALASLGFWTTLPGPSGVGVVAVLRCGDQDSPSSTGGEKSLTNAWKASGKVTAASPSYFNCNNEESRCVWVLEPSLNGRNHARVVPYTLHPLSSSSTATAGTIVMISVKHDDDDGVRIDVHALAPASHAEAMPADSQYLSTHFTPPQLALHDGPWSFSAGVVPIVNARCGNPTSLLVGSPVSSKALKYSHPHTHQLIAALHAPTTQLAADDDDDDEAVNAFGRHCERWDAVTTEKEAYQLFSQLWDELHASSSSSGVSPRACCTFLVDTMSQLSAVGFDGMVAAVAAALLGNHCYAAASARNQLSPQDLMVELVGERVRPRLIYCVRDDVRDHVSDNINHDDIAHDDDVVGTNRDIIGLFQCCLVWLSLEQTQRCEHDDTEEPSLFGDFVREASHFTSLGSAAPKRIEGSVQGLAVILTAAGWLFQHSLNGLLYPTEVFQLLFHPHHSWLVNAYKVGASNPLVAVGAILCSSEMGVPIETLISSDERVHMLQFLSWHQVNHTFPFCTIKALDRLRMLSALAVDGCTSLSAALQLLVDVCESCGGYCHKAAERLLQWCDDHQPSSFTAATMSKAFPSALLSIFQLDPAQLEQRFQKLQGTPASSVPVLICSALLNEFCVDRDLDTRSEHTSRFAKRLLTAIIEGSGEDGLRTAGAVLHAFADEGEEHSSHCINVVMSTFMEIPLIGDIRCSHVSARMFLDVVQLMPTQEFEILADIGDALFAGEVTSKTVHMSLAKLWHVSIATNTLLVTHGSSPFVLDCFASALGAALLSDHSDSIALLQQLDGIRQGQLMWLRNLVLNAPSPHAFLQLERGACDFVRELTGVLVDSSEALLRALGIRRHPALSAQNGDDSGEELSDDEDHYCEGVGIDALNIPQLLEQIHQSFVEPLVDALTSRLSHNIEFEALDSPVAGALSAVSSTVSLLHLSTVPSVRYAFASRSGRHGEAFGALSHILKSMHKFTTPQHVERYRWLGEQLMKNVMNGSRDSKSSTAESLLPLVTQLYPASSVASSLMDQRLQRQYVDILSSKARASPHSATSRVADRLPHGLGTMILSELRQPLHDDSVDTEADHGRASQLDHGADVPTPPSTTRNQIEQISRNVQQERVALAAQEREERSIVEATQWDAHRNQLWSAYASILVPCVLLWKHASHTLTPLVATFYETTHVECQQLFLALHISFCNVQMQPITNLRRSEMLNIDRALVSCTSEEEAYRSAFVQHVHSALTTHHDAASKWLHALSTQIALRAAIVDDETFERGTIKDRSTSDQSILETRQLRLQQKHTLEQKRFVSNANRQFMADVVEDWASFAIMILHSASLELLARSQMLYDSHLQVLRAQALYYHTDSAPSASAVNTSHGWDDDGDISISSDELLPHHNSVAPPPAAQEQSKSGWESDDLFEDDFFPDFHSQLDNIPTAADPITEALNSHADAESLEAERLRAEAEAAREAERLEAEAEAKRQANLREAERLRAEAEAAREAERLEAEAEAKRQADLREAERLRAEAEAAREAERLEVEAEAKRQADLSEAERLRAEAEAAREAERLEVEAEAKRQADLSEAERLRAEAEAAREAERLEVEAEAKRQADLSEAERLRAEAEAAREAERLEAEAEAKRQANLREAERLRAEAEAAREAERLEAEAEAKRQANLREAERLRAEAEAAREAERLEAEAEAKRQADLREAERLRAEAEAAREAERLEAEAEAARQADLREAERLRAEAEAAREAERLEAEAEAKRQADLREAERLRAEAEAAREAERLEVEAEAKRQADLSEAERLRAEAEAAREAERLEAEAEAKRQADLREAERLRAEAEAAREAERLEAEAEAKRQADLREAERLRAEAEAAREAERLEAEAEAKRQADLREAERLRAEAEAAREAERLEAEAEAKRQADLREAERLRAEAEAAREAERLEAEAEAKRQADLREAERLRAEAEAAREAVRLEVEAEAKRQADLRKAERLRAEAEAAREAERLEAEAEAKRQADLREAERLRAEAEAAREAERLEAEAEAKRQADLREAERLRAEAEAAREAERLEAEAEAKRQADLREAERLRAEADAEAKRLYAEAEFKDASQVLDCSVATSVDRMNTTGWDDDDELFDEPEASSPIPKISATDVVAPTVPTTEQLNASGWDDNDDLDFEDQFFSNPPPQPAEVFLDRNAPALSSTAAQGLIRSDGELRESLEDEELVQRAKIRRLFDVAFVRIKR</sequence>
<protein>
    <submittedName>
        <fullName evidence="2">Kinetoplast-associated protein</fullName>
    </submittedName>
</protein>
<feature type="compositionally biased region" description="Basic and acidic residues" evidence="1">
    <location>
        <begin position="1304"/>
        <end position="1314"/>
    </location>
</feature>
<dbReference type="GO" id="GO:0008307">
    <property type="term" value="F:structural constituent of muscle"/>
    <property type="evidence" value="ECO:0007669"/>
    <property type="project" value="TreeGrafter"/>
</dbReference>
<dbReference type="GO" id="GO:0042060">
    <property type="term" value="P:wound healing"/>
    <property type="evidence" value="ECO:0007669"/>
    <property type="project" value="TreeGrafter"/>
</dbReference>
<dbReference type="VEuPathDB" id="TriTrypDB:BSAL_28130"/>
<dbReference type="GO" id="GO:0030506">
    <property type="term" value="F:ankyrin binding"/>
    <property type="evidence" value="ECO:0007669"/>
    <property type="project" value="TreeGrafter"/>
</dbReference>
<dbReference type="GO" id="GO:0031581">
    <property type="term" value="P:hemidesmosome assembly"/>
    <property type="evidence" value="ECO:0007669"/>
    <property type="project" value="TreeGrafter"/>
</dbReference>
<dbReference type="PANTHER" id="PTHR23169">
    <property type="entry name" value="ENVOPLAKIN"/>
    <property type="match status" value="1"/>
</dbReference>
<dbReference type="InterPro" id="IPR043197">
    <property type="entry name" value="Plakin"/>
</dbReference>
<evidence type="ECO:0000256" key="1">
    <source>
        <dbReference type="SAM" id="MobiDB-lite"/>
    </source>
</evidence>
<feature type="region of interest" description="Disordered" evidence="1">
    <location>
        <begin position="1304"/>
        <end position="1333"/>
    </location>
</feature>
<dbReference type="EMBL" id="FJ168557">
    <property type="protein sequence ID" value="ACI16061.1"/>
    <property type="molecule type" value="Genomic_DNA"/>
</dbReference>
<name>B6DTM0_BODSA</name>
<feature type="region of interest" description="Disordered" evidence="1">
    <location>
        <begin position="2192"/>
        <end position="2292"/>
    </location>
</feature>
<dbReference type="GO" id="GO:0005882">
    <property type="term" value="C:intermediate filament"/>
    <property type="evidence" value="ECO:0007669"/>
    <property type="project" value="TreeGrafter"/>
</dbReference>
<dbReference type="PANTHER" id="PTHR23169:SF20">
    <property type="entry name" value="PLECTIN"/>
    <property type="match status" value="1"/>
</dbReference>
<dbReference type="GO" id="GO:0048471">
    <property type="term" value="C:perinuclear region of cytoplasm"/>
    <property type="evidence" value="ECO:0007669"/>
    <property type="project" value="TreeGrafter"/>
</dbReference>
<accession>B6DTM0</accession>
<feature type="region of interest" description="Disordered" evidence="1">
    <location>
        <begin position="1589"/>
        <end position="1635"/>
    </location>
</feature>
<proteinExistence type="predicted"/>
<dbReference type="GO" id="GO:0016020">
    <property type="term" value="C:membrane"/>
    <property type="evidence" value="ECO:0007669"/>
    <property type="project" value="TreeGrafter"/>
</dbReference>
<dbReference type="GO" id="GO:0045296">
    <property type="term" value="F:cadherin binding"/>
    <property type="evidence" value="ECO:0007669"/>
    <property type="project" value="TreeGrafter"/>
</dbReference>